<dbReference type="PANTHER" id="PTHR43065">
    <property type="entry name" value="SENSOR HISTIDINE KINASE"/>
    <property type="match status" value="1"/>
</dbReference>
<feature type="coiled-coil region" evidence="13">
    <location>
        <begin position="328"/>
        <end position="355"/>
    </location>
</feature>
<keyword evidence="6" id="KW-0808">Transferase</keyword>
<evidence type="ECO:0000313" key="16">
    <source>
        <dbReference type="EMBL" id="KZE18806.1"/>
    </source>
</evidence>
<evidence type="ECO:0000256" key="7">
    <source>
        <dbReference type="ARBA" id="ARBA00022692"/>
    </source>
</evidence>
<dbReference type="EMBL" id="LQQO01000001">
    <property type="protein sequence ID" value="KZE18806.1"/>
    <property type="molecule type" value="Genomic_DNA"/>
</dbReference>
<dbReference type="SUPFAM" id="SSF103190">
    <property type="entry name" value="Sensory domain-like"/>
    <property type="match status" value="1"/>
</dbReference>
<evidence type="ECO:0000256" key="9">
    <source>
        <dbReference type="ARBA" id="ARBA00022777"/>
    </source>
</evidence>
<dbReference type="Pfam" id="PF02518">
    <property type="entry name" value="HATPase_c"/>
    <property type="match status" value="1"/>
</dbReference>
<dbReference type="InterPro" id="IPR003594">
    <property type="entry name" value="HATPase_dom"/>
</dbReference>
<dbReference type="SUPFAM" id="SSF47384">
    <property type="entry name" value="Homodimeric domain of signal transducing histidine kinase"/>
    <property type="match status" value="1"/>
</dbReference>
<evidence type="ECO:0000259" key="15">
    <source>
        <dbReference type="PROSITE" id="PS50109"/>
    </source>
</evidence>
<dbReference type="PIRSF" id="PIRSF036431">
    <property type="entry name" value="STHK_DctB"/>
    <property type="match status" value="1"/>
</dbReference>
<keyword evidence="10" id="KW-0067">ATP-binding</keyword>
<dbReference type="Proteomes" id="UP000076609">
    <property type="component" value="Unassembled WGS sequence"/>
</dbReference>
<evidence type="ECO:0000256" key="1">
    <source>
        <dbReference type="ARBA" id="ARBA00000085"/>
    </source>
</evidence>
<dbReference type="Gene3D" id="6.10.250.3020">
    <property type="match status" value="1"/>
</dbReference>
<dbReference type="InterPro" id="IPR003661">
    <property type="entry name" value="HisK_dim/P_dom"/>
</dbReference>
<comment type="subcellular location">
    <subcellularLocation>
        <location evidence="2">Cell membrane</location>
        <topology evidence="2">Multi-pass membrane protein</topology>
    </subcellularLocation>
</comment>
<evidence type="ECO:0000256" key="13">
    <source>
        <dbReference type="SAM" id="Coils"/>
    </source>
</evidence>
<dbReference type="InterPro" id="IPR036890">
    <property type="entry name" value="HATPase_C_sf"/>
</dbReference>
<accession>A0ABR5YHT2</accession>
<evidence type="ECO:0000256" key="10">
    <source>
        <dbReference type="ARBA" id="ARBA00022840"/>
    </source>
</evidence>
<dbReference type="Gene3D" id="3.30.565.10">
    <property type="entry name" value="Histidine kinase-like ATPase, C-terminal domain"/>
    <property type="match status" value="1"/>
</dbReference>
<dbReference type="InterPro" id="IPR005467">
    <property type="entry name" value="His_kinase_dom"/>
</dbReference>
<evidence type="ECO:0000256" key="6">
    <source>
        <dbReference type="ARBA" id="ARBA00022679"/>
    </source>
</evidence>
<keyword evidence="17" id="KW-1185">Reference proteome</keyword>
<proteinExistence type="predicted"/>
<dbReference type="InterPro" id="IPR004358">
    <property type="entry name" value="Sig_transdc_His_kin-like_C"/>
</dbReference>
<evidence type="ECO:0000256" key="12">
    <source>
        <dbReference type="ARBA" id="ARBA00023012"/>
    </source>
</evidence>
<name>A0ABR5YHT2_9SPHN</name>
<dbReference type="SUPFAM" id="SSF55874">
    <property type="entry name" value="ATPase domain of HSP90 chaperone/DNA topoisomerase II/histidine kinase"/>
    <property type="match status" value="1"/>
</dbReference>
<protein>
    <recommendedName>
        <fullName evidence="3">histidine kinase</fullName>
        <ecNumber evidence="3">2.7.13.3</ecNumber>
    </recommendedName>
</protein>
<comment type="catalytic activity">
    <reaction evidence="1">
        <text>ATP + protein L-histidine = ADP + protein N-phospho-L-histidine.</text>
        <dbReference type="EC" id="2.7.13.3"/>
    </reaction>
</comment>
<keyword evidence="8" id="KW-0547">Nucleotide-binding</keyword>
<dbReference type="InterPro" id="IPR036097">
    <property type="entry name" value="HisK_dim/P_sf"/>
</dbReference>
<dbReference type="PRINTS" id="PR00344">
    <property type="entry name" value="BCTRLSENSOR"/>
</dbReference>
<dbReference type="EC" id="2.7.13.3" evidence="3"/>
<dbReference type="PANTHER" id="PTHR43065:SF46">
    <property type="entry name" value="C4-DICARBOXYLATE TRANSPORT SENSOR PROTEIN DCTB"/>
    <property type="match status" value="1"/>
</dbReference>
<gene>
    <name evidence="16" type="ORF">AVT10_01840</name>
</gene>
<evidence type="ECO:0000256" key="4">
    <source>
        <dbReference type="ARBA" id="ARBA00022475"/>
    </source>
</evidence>
<keyword evidence="11 14" id="KW-1133">Transmembrane helix</keyword>
<keyword evidence="9 16" id="KW-0418">Kinase</keyword>
<keyword evidence="12" id="KW-0902">Two-component regulatory system</keyword>
<dbReference type="SMART" id="SM00387">
    <property type="entry name" value="HATPase_c"/>
    <property type="match status" value="1"/>
</dbReference>
<evidence type="ECO:0000256" key="5">
    <source>
        <dbReference type="ARBA" id="ARBA00022553"/>
    </source>
</evidence>
<evidence type="ECO:0000313" key="17">
    <source>
        <dbReference type="Proteomes" id="UP000076609"/>
    </source>
</evidence>
<keyword evidence="14" id="KW-0472">Membrane</keyword>
<keyword evidence="13" id="KW-0175">Coiled coil</keyword>
<keyword evidence="7 14" id="KW-0812">Transmembrane</keyword>
<feature type="transmembrane region" description="Helical" evidence="14">
    <location>
        <begin position="285"/>
        <end position="303"/>
    </location>
</feature>
<evidence type="ECO:0000256" key="3">
    <source>
        <dbReference type="ARBA" id="ARBA00012438"/>
    </source>
</evidence>
<feature type="domain" description="Histidine kinase" evidence="15">
    <location>
        <begin position="364"/>
        <end position="572"/>
    </location>
</feature>
<evidence type="ECO:0000256" key="11">
    <source>
        <dbReference type="ARBA" id="ARBA00022989"/>
    </source>
</evidence>
<dbReference type="InterPro" id="IPR017055">
    <property type="entry name" value="Sig_transdc_His_kinase_DctB"/>
</dbReference>
<organism evidence="16 17">
    <name type="scientific">Sphingomonas hankookensis</name>
    <dbReference type="NCBI Taxonomy" id="563996"/>
    <lineage>
        <taxon>Bacteria</taxon>
        <taxon>Pseudomonadati</taxon>
        <taxon>Pseudomonadota</taxon>
        <taxon>Alphaproteobacteria</taxon>
        <taxon>Sphingomonadales</taxon>
        <taxon>Sphingomonadaceae</taxon>
        <taxon>Sphingomonas</taxon>
    </lineage>
</organism>
<dbReference type="Gene3D" id="3.30.450.20">
    <property type="entry name" value="PAS domain"/>
    <property type="match status" value="2"/>
</dbReference>
<reference evidence="17" key="1">
    <citation type="submission" date="2016-01" db="EMBL/GenBank/DDBJ databases">
        <title>Draft genome of Chromobacterium sp. F49.</title>
        <authorList>
            <person name="Hong K.W."/>
        </authorList>
    </citation>
    <scope>NUCLEOTIDE SEQUENCE [LARGE SCALE GENOMIC DNA]</scope>
    <source>
        <strain evidence="17">CN3</strain>
    </source>
</reference>
<comment type="caution">
    <text evidence="16">The sequence shown here is derived from an EMBL/GenBank/DDBJ whole genome shotgun (WGS) entry which is preliminary data.</text>
</comment>
<dbReference type="InterPro" id="IPR029151">
    <property type="entry name" value="Sensor-like_sf"/>
</dbReference>
<dbReference type="PROSITE" id="PS50109">
    <property type="entry name" value="HIS_KIN"/>
    <property type="match status" value="1"/>
</dbReference>
<dbReference type="SMART" id="SM00388">
    <property type="entry name" value="HisKA"/>
    <property type="match status" value="1"/>
</dbReference>
<dbReference type="Gene3D" id="1.10.287.130">
    <property type="match status" value="1"/>
</dbReference>
<evidence type="ECO:0000256" key="2">
    <source>
        <dbReference type="ARBA" id="ARBA00004651"/>
    </source>
</evidence>
<evidence type="ECO:0000256" key="8">
    <source>
        <dbReference type="ARBA" id="ARBA00022741"/>
    </source>
</evidence>
<evidence type="ECO:0000256" key="14">
    <source>
        <dbReference type="SAM" id="Phobius"/>
    </source>
</evidence>
<keyword evidence="5" id="KW-0597">Phosphoprotein</keyword>
<sequence length="572" mass="61374">MRSLGRTWWIGWILGGLLLSAAMAAAVGRFVEQRAQAESLAKIESDARLRQVLLTSEIARFRLLPLALSDDRDVVAAVRGGDAARRALDRKLAALAQSTSASVIYVIGRDGLAIAASNWDDPQSFVGNDYNFRRYYRDAVRTGAGTQFALGTVSRRPGLYLSRRTADGGVVVVKLEFDRIESEWRAAGGITFVTDAAGVVLISSDPRWRFATTRPIEPAVAAAVRADSGAAALKRPPFAILDDALRLNGQRGTLQHAVTPAGDEGWQVHLAMPLPPTIGSAVRTSALAAAAVTLALIGALWGLRERSRRRAMRTIELEAAVADRTSALRTEIEERAAAEARAAELREGLRQANRLAALGQITASVAHETAQPVAAIRNYVAAARQLLMRGDMRAVDDNLGAIARLTDRIGLVTAELRGFARKGSGTIGPIRLADVIDGARLILKERLSEVTFVVPPISDELMVVAGRVRLEQVLVNLLQNAIEALAATPDPCIAIELEVEAEMVSLIVADNGPGIDPDVAERIFTPFVTSRETGLGLGLVIAQDIMTDLGGTLRLLPSERGARFALTLRRVP</sequence>
<dbReference type="GO" id="GO:0016301">
    <property type="term" value="F:kinase activity"/>
    <property type="evidence" value="ECO:0007669"/>
    <property type="project" value="UniProtKB-KW"/>
</dbReference>
<keyword evidence="4" id="KW-1003">Cell membrane</keyword>